<evidence type="ECO:0000313" key="2">
    <source>
        <dbReference type="Proteomes" id="UP000268007"/>
    </source>
</evidence>
<dbReference type="GO" id="GO:0003677">
    <property type="term" value="F:DNA binding"/>
    <property type="evidence" value="ECO:0007669"/>
    <property type="project" value="InterPro"/>
</dbReference>
<dbReference type="AlphaFoldDB" id="A0A495J6L7"/>
<dbReference type="InterPro" id="IPR010982">
    <property type="entry name" value="Lambda_DNA-bd_dom_sf"/>
</dbReference>
<comment type="caution">
    <text evidence="1">The sequence shown here is derived from an EMBL/GenBank/DDBJ whole genome shotgun (WGS) entry which is preliminary data.</text>
</comment>
<evidence type="ECO:0000313" key="1">
    <source>
        <dbReference type="EMBL" id="RKR84630.1"/>
    </source>
</evidence>
<organism evidence="1 2">
    <name type="scientific">Mucilaginibacter gracilis</name>
    <dbReference type="NCBI Taxonomy" id="423350"/>
    <lineage>
        <taxon>Bacteria</taxon>
        <taxon>Pseudomonadati</taxon>
        <taxon>Bacteroidota</taxon>
        <taxon>Sphingobacteriia</taxon>
        <taxon>Sphingobacteriales</taxon>
        <taxon>Sphingobacteriaceae</taxon>
        <taxon>Mucilaginibacter</taxon>
    </lineage>
</organism>
<dbReference type="EMBL" id="RBKU01000001">
    <property type="protein sequence ID" value="RKR84630.1"/>
    <property type="molecule type" value="Genomic_DNA"/>
</dbReference>
<name>A0A495J6L7_9SPHI</name>
<proteinExistence type="predicted"/>
<dbReference type="Proteomes" id="UP000268007">
    <property type="component" value="Unassembled WGS sequence"/>
</dbReference>
<sequence>MSVEIGKIIHGFVQEKGLKAKFVAEFVNVSESTLFGIYKRKSVDIDKLILFSKLFDRNLFLYYLNEEPLKGMFSKDFVILQNRILELENEIGTYKEKVNYLTEIAEAQKKVIQLHEGNASHKKSKRAKTK</sequence>
<dbReference type="SUPFAM" id="SSF47413">
    <property type="entry name" value="lambda repressor-like DNA-binding domains"/>
    <property type="match status" value="1"/>
</dbReference>
<dbReference type="OrthoDB" id="707889at2"/>
<dbReference type="RefSeq" id="WP_121200380.1">
    <property type="nucleotide sequence ID" value="NZ_RBKU01000001.1"/>
</dbReference>
<protein>
    <submittedName>
        <fullName evidence="1">Uncharacterized protein</fullName>
    </submittedName>
</protein>
<gene>
    <name evidence="1" type="ORF">BDD43_4876</name>
</gene>
<accession>A0A495J6L7</accession>
<keyword evidence="2" id="KW-1185">Reference proteome</keyword>
<reference evidence="1 2" key="1">
    <citation type="submission" date="2018-10" db="EMBL/GenBank/DDBJ databases">
        <title>Genomic Encyclopedia of Archaeal and Bacterial Type Strains, Phase II (KMG-II): from individual species to whole genera.</title>
        <authorList>
            <person name="Goeker M."/>
        </authorList>
    </citation>
    <scope>NUCLEOTIDE SEQUENCE [LARGE SCALE GENOMIC DNA]</scope>
    <source>
        <strain evidence="1 2">DSM 18602</strain>
    </source>
</reference>